<feature type="domain" description="BIG2" evidence="1">
    <location>
        <begin position="220"/>
        <end position="307"/>
    </location>
</feature>
<dbReference type="Gene3D" id="2.60.40.1080">
    <property type="match status" value="13"/>
</dbReference>
<dbReference type="PROSITE" id="PS51257">
    <property type="entry name" value="PROKAR_LIPOPROTEIN"/>
    <property type="match status" value="1"/>
</dbReference>
<dbReference type="PANTHER" id="PTHR23019:SF0">
    <property type="entry name" value="NUCLEAR PORE MEMBRANE GLYCOPROTEIN 210"/>
    <property type="match status" value="1"/>
</dbReference>
<protein>
    <recommendedName>
        <fullName evidence="1">BIG2 domain-containing protein</fullName>
    </recommendedName>
</protein>
<dbReference type="InterPro" id="IPR045197">
    <property type="entry name" value="NUP210-like"/>
</dbReference>
<evidence type="ECO:0000259" key="1">
    <source>
        <dbReference type="SMART" id="SM00635"/>
    </source>
</evidence>
<evidence type="ECO:0000313" key="2">
    <source>
        <dbReference type="EMBL" id="PJG60795.1"/>
    </source>
</evidence>
<dbReference type="InterPro" id="IPR003343">
    <property type="entry name" value="Big_2"/>
</dbReference>
<gene>
    <name evidence="2" type="ORF">CUC53_00170</name>
</gene>
<dbReference type="Proteomes" id="UP000235861">
    <property type="component" value="Unassembled WGS sequence"/>
</dbReference>
<dbReference type="SMART" id="SM00635">
    <property type="entry name" value="BID_2"/>
    <property type="match status" value="13"/>
</dbReference>
<feature type="domain" description="BIG2" evidence="1">
    <location>
        <begin position="128"/>
        <end position="211"/>
    </location>
</feature>
<feature type="domain" description="BIG2" evidence="1">
    <location>
        <begin position="35"/>
        <end position="118"/>
    </location>
</feature>
<proteinExistence type="predicted"/>
<comment type="caution">
    <text evidence="2">The sequence shown here is derived from an EMBL/GenBank/DDBJ whole genome shotgun (WGS) entry which is preliminary data.</text>
</comment>
<feature type="domain" description="BIG2" evidence="1">
    <location>
        <begin position="796"/>
        <end position="882"/>
    </location>
</feature>
<keyword evidence="3" id="KW-1185">Reference proteome</keyword>
<dbReference type="SUPFAM" id="SSF49373">
    <property type="entry name" value="Invasin/intimin cell-adhesion fragments"/>
    <property type="match status" value="10"/>
</dbReference>
<organism evidence="2 3">
    <name type="scientific">Aeromonas cavernicola</name>
    <dbReference type="NCBI Taxonomy" id="1006623"/>
    <lineage>
        <taxon>Bacteria</taxon>
        <taxon>Pseudomonadati</taxon>
        <taxon>Pseudomonadota</taxon>
        <taxon>Gammaproteobacteria</taxon>
        <taxon>Aeromonadales</taxon>
        <taxon>Aeromonadaceae</taxon>
        <taxon>Aeromonas</taxon>
    </lineage>
</organism>
<dbReference type="RefSeq" id="WP_100292288.1">
    <property type="nucleotide sequence ID" value="NZ_PGGC01000001.1"/>
</dbReference>
<name>A0A2H9U9U6_9GAMM</name>
<reference evidence="2 3" key="1">
    <citation type="submission" date="2017-11" db="EMBL/GenBank/DDBJ databases">
        <title>Draft genome sequence of environmental isolate Aeromonas cavernicola sp. nov. MDC 2508.</title>
        <authorList>
            <person name="Colston S.M."/>
            <person name="Navarro A."/>
            <person name="Martinez-Murcia A.J."/>
            <person name="Graf J."/>
        </authorList>
    </citation>
    <scope>NUCLEOTIDE SEQUENCE [LARGE SCALE GENOMIC DNA]</scope>
    <source>
        <strain evidence="2 3">MDC 2508</strain>
    </source>
</reference>
<feature type="domain" description="BIG2" evidence="1">
    <location>
        <begin position="412"/>
        <end position="498"/>
    </location>
</feature>
<feature type="domain" description="BIG2" evidence="1">
    <location>
        <begin position="988"/>
        <end position="1075"/>
    </location>
</feature>
<dbReference type="PANTHER" id="PTHR23019">
    <property type="entry name" value="NUCLEAR PORE MEMBRANE GLYCOPROTEIN GP210-RELATED"/>
    <property type="match status" value="1"/>
</dbReference>
<accession>A0A2H9U9U6</accession>
<feature type="domain" description="BIG2" evidence="1">
    <location>
        <begin position="316"/>
        <end position="405"/>
    </location>
</feature>
<dbReference type="EMBL" id="PGGC01000001">
    <property type="protein sequence ID" value="PJG60795.1"/>
    <property type="molecule type" value="Genomic_DNA"/>
</dbReference>
<feature type="domain" description="BIG2" evidence="1">
    <location>
        <begin position="1084"/>
        <end position="1170"/>
    </location>
</feature>
<feature type="domain" description="BIG2" evidence="1">
    <location>
        <begin position="604"/>
        <end position="691"/>
    </location>
</feature>
<feature type="domain" description="BIG2" evidence="1">
    <location>
        <begin position="892"/>
        <end position="979"/>
    </location>
</feature>
<dbReference type="Pfam" id="PF02368">
    <property type="entry name" value="Big_2"/>
    <property type="match status" value="9"/>
</dbReference>
<feature type="domain" description="BIG2" evidence="1">
    <location>
        <begin position="700"/>
        <end position="787"/>
    </location>
</feature>
<dbReference type="OrthoDB" id="5579491at2"/>
<feature type="domain" description="BIG2" evidence="1">
    <location>
        <begin position="508"/>
        <end position="595"/>
    </location>
</feature>
<feature type="domain" description="BIG2" evidence="1">
    <location>
        <begin position="1180"/>
        <end position="1266"/>
    </location>
</feature>
<dbReference type="InterPro" id="IPR008964">
    <property type="entry name" value="Invasin/intimin_cell_adhesion"/>
</dbReference>
<sequence>MSIYRVLLVIGFLLLAFGCSKKDNDSLPLPEPSVEIVALQVTPPTKLLPAGLSSQFNASILMSNNSVLDVTHSPSVLWTSSNPNVASVDTFGVVSALTPGEAVIMASVKNTAGLNIAGSAKLTVTSAIVTALQVTSALNHVPQGLTRGFTATAFLSDGRALDVTHNKEITWSSSNDAIARINNDAIAAGVAPGNVLITAAGTANGQSFFGTATLIVTTAIVTQLQVTPSVSSIPVGLSEQLRAQATLSDGRVIDVTADPALTWSSSAINIASISNREADKGTLTGGIPGSVIVTASGSANGQTFSATAKVTITPAIVTVLQLTPVASSIPVGLSEQLVAQATLSDGRVLDVTLDDALSWSSSNTQVATITSHGAKKGQLTGVTPGTVTITAAGVANGQTFKATVEVTVTNAVVMRLQVNPVVSSVPVGLSEQLLAEAILSDGRVLDVTNDDALSWSIDDPTTATILSSGADKGTLVGVKPGVVTVTAFGDANGQTFTTDVQVTITGAIVTQLQVTPAISTLPAGLSEQMQAQVTLSDGKVVTVTTDEALSWSSSDPQIASILSNGVDKGKVMGVKPGVVTVKALLDANGQIVSSTAQVTITEAVITQLQVSPVISSLPAGLSEQLQAQATLSDGRVINVTTDSALNWSSSDPLIATVLSSGGEIGKVSGISPGRVIITAFINANDQLFTATAQISVTEAIITQLQVTPAISLLPVGLSELLRAQATFSNGEVLDVTADTALSWSSSNSQVATILSHGTEKGKVSGVKTGSVIITAFIDANGQTLTATAQVTITEAVITQLQITPAVSSLPAGLSEFLQAQATFSDGNVLDVTTDSALSWSSSNSLIATILSSGAEKGKVTGVIPGSVTVAALIDANGKTFTATAQVTITPAIVTKLQVTPTVSSLPAGLSEYLLAQATLSDGRAIDVTKDDSLHWSSSQPQIATVLSSGVDKGKVNAVKSGGSIITAFLDVNGQTFSATAQITITEAIITALHIIPAASSLPTGLTEQLQGQATFSDGRVINITTDDAFSWSSSDSQIATMISSGPDKGKVTGITPGVVTITLAGNVNGQVLNTTARVTITNSVVTLLQVIPDISSIPAGLSEPLQAQAIFSDNTVLDVTTDSALSWSSSDPSVATVQNSGVDKGRVTGISPGGVTITAIGNANGKTFIGTADVIVTGALVTGLTITPATITIPVGLSDQLQAHATFTDGRILDVTNEAVLSWSSSDPNIATIVSSGSDKGKVTGITPGVVTITAAGNNNGQTFTATSVITVTDPVLKSIVLSVPNINITEYFGEQVYAQAIYSDGSFHDITNDGIWFGTSDVSVVNGLVTADNFVENNIGSVWVEYGGIKSPDVTYTMVKALTSVVIGRETAYSNVISASTYSRIRFQGSAVVDGIYDAIGGSLLAGGTGGGQSAGDLALYADQMSIANVIFIEGIAGTAWTGSGGVPMLQMLKWREDIDKTVGKFSTGTSTSFSISDSIYGIIVYSSAGNLPRYVSGIRFIYK</sequence>
<evidence type="ECO:0000313" key="3">
    <source>
        <dbReference type="Proteomes" id="UP000235861"/>
    </source>
</evidence>